<evidence type="ECO:0000256" key="2">
    <source>
        <dbReference type="SAM" id="SignalP"/>
    </source>
</evidence>
<feature type="signal peptide" evidence="2">
    <location>
        <begin position="1"/>
        <end position="25"/>
    </location>
</feature>
<dbReference type="PANTHER" id="PTHR36302:SF1">
    <property type="entry name" value="COPPER CHAPERONE PCU(A)C"/>
    <property type="match status" value="1"/>
</dbReference>
<gene>
    <name evidence="3" type="ORF">SAMN03080610_00471</name>
</gene>
<name>A0A1G5MCP6_AFIMA</name>
<dbReference type="OrthoDB" id="9796962at2"/>
<evidence type="ECO:0000313" key="4">
    <source>
        <dbReference type="Proteomes" id="UP000199347"/>
    </source>
</evidence>
<evidence type="ECO:0000313" key="3">
    <source>
        <dbReference type="EMBL" id="SCZ22945.1"/>
    </source>
</evidence>
<organism evidence="3 4">
    <name type="scientific">Afifella marina DSM 2698</name>
    <dbReference type="NCBI Taxonomy" id="1120955"/>
    <lineage>
        <taxon>Bacteria</taxon>
        <taxon>Pseudomonadati</taxon>
        <taxon>Pseudomonadota</taxon>
        <taxon>Alphaproteobacteria</taxon>
        <taxon>Hyphomicrobiales</taxon>
        <taxon>Afifellaceae</taxon>
        <taxon>Afifella</taxon>
    </lineage>
</organism>
<evidence type="ECO:0008006" key="5">
    <source>
        <dbReference type="Google" id="ProtNLM"/>
    </source>
</evidence>
<dbReference type="Proteomes" id="UP000199347">
    <property type="component" value="Unassembled WGS sequence"/>
</dbReference>
<dbReference type="SUPFAM" id="SSF110087">
    <property type="entry name" value="DR1885-like metal-binding protein"/>
    <property type="match status" value="1"/>
</dbReference>
<dbReference type="STRING" id="1120955.SAMN03080610_00471"/>
<dbReference type="EMBL" id="FMVW01000001">
    <property type="protein sequence ID" value="SCZ22945.1"/>
    <property type="molecule type" value="Genomic_DNA"/>
</dbReference>
<keyword evidence="2" id="KW-0732">Signal</keyword>
<protein>
    <recommendedName>
        <fullName evidence="5">Copper(I)-binding protein</fullName>
    </recommendedName>
</protein>
<feature type="region of interest" description="Disordered" evidence="1">
    <location>
        <begin position="27"/>
        <end position="48"/>
    </location>
</feature>
<reference evidence="3 4" key="1">
    <citation type="submission" date="2016-10" db="EMBL/GenBank/DDBJ databases">
        <authorList>
            <person name="de Groot N.N."/>
        </authorList>
    </citation>
    <scope>NUCLEOTIDE SEQUENCE [LARGE SCALE GENOMIC DNA]</scope>
    <source>
        <strain evidence="3 4">DSM 2698</strain>
    </source>
</reference>
<evidence type="ECO:0000256" key="1">
    <source>
        <dbReference type="SAM" id="MobiDB-lite"/>
    </source>
</evidence>
<dbReference type="Gene3D" id="2.60.40.1890">
    <property type="entry name" value="PCu(A)C copper chaperone"/>
    <property type="match status" value="1"/>
</dbReference>
<dbReference type="InterPro" id="IPR007410">
    <property type="entry name" value="LpqE-like"/>
</dbReference>
<feature type="chain" id="PRO_5011631573" description="Copper(I)-binding protein" evidence="2">
    <location>
        <begin position="26"/>
        <end position="180"/>
    </location>
</feature>
<keyword evidence="4" id="KW-1185">Reference proteome</keyword>
<dbReference type="InterPro" id="IPR058248">
    <property type="entry name" value="Lxx211020-like"/>
</dbReference>
<dbReference type="PANTHER" id="PTHR36302">
    <property type="entry name" value="BLR7088 PROTEIN"/>
    <property type="match status" value="1"/>
</dbReference>
<dbReference type="AlphaFoldDB" id="A0A1G5MCP6"/>
<accession>A0A1G5MCP6</accession>
<dbReference type="RefSeq" id="WP_092809266.1">
    <property type="nucleotide sequence ID" value="NZ_FMVW01000001.1"/>
</dbReference>
<proteinExistence type="predicted"/>
<dbReference type="InterPro" id="IPR036182">
    <property type="entry name" value="PCuAC_sf"/>
</dbReference>
<sequence>MLKLSLVSFAAAFAAIGLAAFPSSAQEKHEHAVESGHTESHDDHSHHEAEFQGVRLLHAWTRATNAKTALVFVDIQNKSDKNVVLKGGEVDIAETVELVGFQLKEGEPDYVALPKMPVNAGGEIKLSPNGLALRLDGLTRQLHEGDEFQMEFRFDAGHIDMFVQVEAEGAMHHSHVGHTH</sequence>
<dbReference type="Pfam" id="PF04314">
    <property type="entry name" value="PCuAC"/>
    <property type="match status" value="1"/>
</dbReference>